<evidence type="ECO:0000256" key="3">
    <source>
        <dbReference type="ARBA" id="ARBA00022452"/>
    </source>
</evidence>
<evidence type="ECO:0000313" key="15">
    <source>
        <dbReference type="EMBL" id="RIJ33468.1"/>
    </source>
</evidence>
<evidence type="ECO:0000256" key="11">
    <source>
        <dbReference type="RuleBase" id="RU003357"/>
    </source>
</evidence>
<feature type="domain" description="TonB-dependent receptor-like beta-barrel" evidence="13">
    <location>
        <begin position="317"/>
        <end position="774"/>
    </location>
</feature>
<dbReference type="InterPro" id="IPR010917">
    <property type="entry name" value="TonB_rcpt_CS"/>
</dbReference>
<evidence type="ECO:0000256" key="1">
    <source>
        <dbReference type="ARBA" id="ARBA00004571"/>
    </source>
</evidence>
<dbReference type="OrthoDB" id="9764669at2"/>
<dbReference type="CDD" id="cd01347">
    <property type="entry name" value="ligand_gated_channel"/>
    <property type="match status" value="1"/>
</dbReference>
<comment type="subcellular location">
    <subcellularLocation>
        <location evidence="1 10">Cell outer membrane</location>
        <topology evidence="1 10">Multi-pass membrane protein</topology>
    </subcellularLocation>
</comment>
<dbReference type="InterPro" id="IPR012910">
    <property type="entry name" value="Plug_dom"/>
</dbReference>
<comment type="caution">
    <text evidence="15">The sequence shown here is derived from an EMBL/GenBank/DDBJ whole genome shotgun (WGS) entry which is preliminary data.</text>
</comment>
<dbReference type="SUPFAM" id="SSF56935">
    <property type="entry name" value="Porins"/>
    <property type="match status" value="1"/>
</dbReference>
<evidence type="ECO:0000256" key="6">
    <source>
        <dbReference type="ARBA" id="ARBA00023077"/>
    </source>
</evidence>
<dbReference type="RefSeq" id="WP_119433633.1">
    <property type="nucleotide sequence ID" value="NZ_QWGE01000007.1"/>
</dbReference>
<evidence type="ECO:0000256" key="4">
    <source>
        <dbReference type="ARBA" id="ARBA00022692"/>
    </source>
</evidence>
<dbReference type="Pfam" id="PF00593">
    <property type="entry name" value="TonB_dep_Rec_b-barrel"/>
    <property type="match status" value="1"/>
</dbReference>
<comment type="similarity">
    <text evidence="10 11">Belongs to the TonB-dependent receptor family.</text>
</comment>
<feature type="domain" description="TonB-dependent receptor plug" evidence="14">
    <location>
        <begin position="112"/>
        <end position="219"/>
    </location>
</feature>
<accession>A0A399RQR0</accession>
<dbReference type="PANTHER" id="PTHR30069">
    <property type="entry name" value="TONB-DEPENDENT OUTER MEMBRANE RECEPTOR"/>
    <property type="match status" value="1"/>
</dbReference>
<evidence type="ECO:0000259" key="13">
    <source>
        <dbReference type="Pfam" id="PF00593"/>
    </source>
</evidence>
<feature type="chain" id="PRO_5017276286" evidence="12">
    <location>
        <begin position="20"/>
        <end position="801"/>
    </location>
</feature>
<dbReference type="GO" id="GO:0009279">
    <property type="term" value="C:cell outer membrane"/>
    <property type="evidence" value="ECO:0007669"/>
    <property type="project" value="UniProtKB-SubCell"/>
</dbReference>
<dbReference type="PROSITE" id="PS01156">
    <property type="entry name" value="TONB_DEPENDENT_REC_2"/>
    <property type="match status" value="1"/>
</dbReference>
<keyword evidence="4 10" id="KW-0812">Transmembrane</keyword>
<dbReference type="AlphaFoldDB" id="A0A399RQR0"/>
<dbReference type="InterPro" id="IPR037066">
    <property type="entry name" value="Plug_dom_sf"/>
</dbReference>
<dbReference type="GO" id="GO:0044718">
    <property type="term" value="P:siderophore transmembrane transport"/>
    <property type="evidence" value="ECO:0007669"/>
    <property type="project" value="TreeGrafter"/>
</dbReference>
<dbReference type="PROSITE" id="PS52016">
    <property type="entry name" value="TONB_DEPENDENT_REC_3"/>
    <property type="match status" value="1"/>
</dbReference>
<dbReference type="PANTHER" id="PTHR30069:SF29">
    <property type="entry name" value="HEMOGLOBIN AND HEMOGLOBIN-HAPTOGLOBIN-BINDING PROTEIN 1-RELATED"/>
    <property type="match status" value="1"/>
</dbReference>
<dbReference type="GO" id="GO:0015344">
    <property type="term" value="F:siderophore uptake transmembrane transporter activity"/>
    <property type="evidence" value="ECO:0007669"/>
    <property type="project" value="TreeGrafter"/>
</dbReference>
<keyword evidence="16" id="KW-1185">Reference proteome</keyword>
<dbReference type="Gene3D" id="2.40.170.20">
    <property type="entry name" value="TonB-dependent receptor, beta-barrel domain"/>
    <property type="match status" value="1"/>
</dbReference>
<keyword evidence="7 10" id="KW-0472">Membrane</keyword>
<keyword evidence="9 10" id="KW-0998">Cell outer membrane</keyword>
<feature type="signal peptide" evidence="12">
    <location>
        <begin position="1"/>
        <end position="19"/>
    </location>
</feature>
<evidence type="ECO:0000259" key="14">
    <source>
        <dbReference type="Pfam" id="PF07715"/>
    </source>
</evidence>
<sequence>MKIFLYIGMLLVLATATQAQTVTVKAQVTHLPVEAALIYSNPDNAILTNSQGKADISSLKGATQVTVRSIGYKSISLSFAELQNNEFQVLLLEDNVSLDAVVISAARWKQEKREVPGKVTTISPTEVLLQNPQTAADMLGASGEVYIQKSQLGGGSPMIRGFATNRVLLAVDGVRMNSAIFRSGNLQNVISLDPFALSRTEVLFGPGSVSYGSDAIGGVMSFYTLSPQLASNETIQVNGSAASRWSSANNEKTGHIDFSIGLKKWAFLTSATYSDYDDLTMGTHGPEEYLRPEYAKTINGTDEVLVNPNPREQVSSGYNQINLMQKVRFNPNEAWDINYGFHYSTTSDYARYDRLIRYRKGALRSAEWYYGPQEWMMNHLKIDNQAQGKLFDKLSINLAHQFFKESRHDRDFGQPTKYNRIEKVNAWSANLDFEKQLAEKHLLLYGAEAVYNKVNSSGTDENVRSGEEVAGPARYPDGSNWSSYAAFATYQFKPSERLSLQTGARYNHFILNAAFDNTFYPFPFSEAAVNVGALTGSAGLVYHPSPTWQISSNLSTGFRSPNIDDIGKVFDSAPGIVVVPNPDLESEYAYNVDFGIAKTFGSFLKVDASTFYTHLKNALVRRDFLLNGQDSIMYDGEKSQVQALQNAANAKVWGIQAGVELTTNCGIGLSSRFNYQEGEEELENGETAPLRHAAPWFGATHLTYSINRFKADVYAVYNGEISNANLAPEEQDKDYMYAIDENGKPYSPAWTTLNIKALYKISDYLMASAGVENITNQRYRPYSSGIVAPGRNFILSMRATF</sequence>
<evidence type="ECO:0000256" key="2">
    <source>
        <dbReference type="ARBA" id="ARBA00022448"/>
    </source>
</evidence>
<keyword evidence="2 10" id="KW-0813">Transport</keyword>
<evidence type="ECO:0000256" key="12">
    <source>
        <dbReference type="SAM" id="SignalP"/>
    </source>
</evidence>
<dbReference type="InterPro" id="IPR036942">
    <property type="entry name" value="Beta-barrel_TonB_sf"/>
</dbReference>
<dbReference type="Proteomes" id="UP000266005">
    <property type="component" value="Unassembled WGS sequence"/>
</dbReference>
<dbReference type="Pfam" id="PF07715">
    <property type="entry name" value="Plug"/>
    <property type="match status" value="1"/>
</dbReference>
<dbReference type="InterPro" id="IPR000531">
    <property type="entry name" value="Beta-barrel_TonB"/>
</dbReference>
<protein>
    <submittedName>
        <fullName evidence="15">TonB-dependent receptor</fullName>
    </submittedName>
</protein>
<keyword evidence="5 12" id="KW-0732">Signal</keyword>
<evidence type="ECO:0000256" key="8">
    <source>
        <dbReference type="ARBA" id="ARBA00023170"/>
    </source>
</evidence>
<gene>
    <name evidence="15" type="ORF">D1627_17805</name>
</gene>
<keyword evidence="8 15" id="KW-0675">Receptor</keyword>
<dbReference type="InterPro" id="IPR039426">
    <property type="entry name" value="TonB-dep_rcpt-like"/>
</dbReference>
<reference evidence="16" key="1">
    <citation type="submission" date="2018-08" db="EMBL/GenBank/DDBJ databases">
        <title>Mucilaginibacter sp. MYSH2.</title>
        <authorList>
            <person name="Seo T."/>
        </authorList>
    </citation>
    <scope>NUCLEOTIDE SEQUENCE [LARGE SCALE GENOMIC DNA]</scope>
    <source>
        <strain evidence="16">KIRAN</strain>
    </source>
</reference>
<evidence type="ECO:0000256" key="7">
    <source>
        <dbReference type="ARBA" id="ARBA00023136"/>
    </source>
</evidence>
<evidence type="ECO:0000313" key="16">
    <source>
        <dbReference type="Proteomes" id="UP000266005"/>
    </source>
</evidence>
<organism evidence="15 16">
    <name type="scientific">Pontibacter oryzae</name>
    <dbReference type="NCBI Taxonomy" id="2304593"/>
    <lineage>
        <taxon>Bacteria</taxon>
        <taxon>Pseudomonadati</taxon>
        <taxon>Bacteroidota</taxon>
        <taxon>Cytophagia</taxon>
        <taxon>Cytophagales</taxon>
        <taxon>Hymenobacteraceae</taxon>
        <taxon>Pontibacter</taxon>
    </lineage>
</organism>
<proteinExistence type="inferred from homology"/>
<evidence type="ECO:0000256" key="5">
    <source>
        <dbReference type="ARBA" id="ARBA00022729"/>
    </source>
</evidence>
<evidence type="ECO:0000256" key="10">
    <source>
        <dbReference type="PROSITE-ProRule" id="PRU01360"/>
    </source>
</evidence>
<evidence type="ECO:0000256" key="9">
    <source>
        <dbReference type="ARBA" id="ARBA00023237"/>
    </source>
</evidence>
<dbReference type="EMBL" id="QWGE01000007">
    <property type="protein sequence ID" value="RIJ33468.1"/>
    <property type="molecule type" value="Genomic_DNA"/>
</dbReference>
<keyword evidence="6 11" id="KW-0798">TonB box</keyword>
<dbReference type="Gene3D" id="2.170.130.10">
    <property type="entry name" value="TonB-dependent receptor, plug domain"/>
    <property type="match status" value="1"/>
</dbReference>
<name>A0A399RQR0_9BACT</name>
<keyword evidence="3 10" id="KW-1134">Transmembrane beta strand</keyword>